<evidence type="ECO:0000256" key="8">
    <source>
        <dbReference type="SAM" id="MobiDB-lite"/>
    </source>
</evidence>
<feature type="domain" description="Calponin-homology (CH)" evidence="9">
    <location>
        <begin position="40"/>
        <end position="149"/>
    </location>
</feature>
<evidence type="ECO:0000313" key="12">
    <source>
        <dbReference type="Proteomes" id="UP001472866"/>
    </source>
</evidence>
<evidence type="ECO:0000259" key="10">
    <source>
        <dbReference type="PROSITE" id="PS50067"/>
    </source>
</evidence>
<evidence type="ECO:0000256" key="3">
    <source>
        <dbReference type="ARBA" id="ARBA00022840"/>
    </source>
</evidence>
<protein>
    <recommendedName>
        <fullName evidence="6">Kinesin-like protein</fullName>
    </recommendedName>
</protein>
<dbReference type="GO" id="GO:0005874">
    <property type="term" value="C:microtubule"/>
    <property type="evidence" value="ECO:0007669"/>
    <property type="project" value="UniProtKB-KW"/>
</dbReference>
<evidence type="ECO:0000256" key="2">
    <source>
        <dbReference type="ARBA" id="ARBA00022741"/>
    </source>
</evidence>
<keyword evidence="12" id="KW-1185">Reference proteome</keyword>
<dbReference type="EMBL" id="CP151503">
    <property type="protein sequence ID" value="WZN60650.1"/>
    <property type="molecule type" value="Genomic_DNA"/>
</dbReference>
<keyword evidence="7" id="KW-0175">Coiled coil</keyword>
<keyword evidence="6" id="KW-0493">Microtubule</keyword>
<keyword evidence="3 5" id="KW-0067">ATP-binding</keyword>
<accession>A0AAX4P4T6</accession>
<comment type="similarity">
    <text evidence="1">Belongs to the TRAFAC class myosin-kinesin ATPase superfamily. Kinesin family. KIN-14 subfamily.</text>
</comment>
<reference evidence="11 12" key="1">
    <citation type="submission" date="2024-03" db="EMBL/GenBank/DDBJ databases">
        <title>Complete genome sequence of the green alga Chloropicon roscoffensis RCC1871.</title>
        <authorList>
            <person name="Lemieux C."/>
            <person name="Pombert J.-F."/>
            <person name="Otis C."/>
            <person name="Turmel M."/>
        </authorList>
    </citation>
    <scope>NUCLEOTIDE SEQUENCE [LARGE SCALE GENOMIC DNA]</scope>
    <source>
        <strain evidence="11 12">RCC1871</strain>
    </source>
</reference>
<dbReference type="GO" id="GO:0008017">
    <property type="term" value="F:microtubule binding"/>
    <property type="evidence" value="ECO:0007669"/>
    <property type="project" value="InterPro"/>
</dbReference>
<feature type="region of interest" description="Disordered" evidence="8">
    <location>
        <begin position="688"/>
        <end position="724"/>
    </location>
</feature>
<dbReference type="Pfam" id="PF00225">
    <property type="entry name" value="Kinesin"/>
    <property type="match status" value="1"/>
</dbReference>
<evidence type="ECO:0000256" key="5">
    <source>
        <dbReference type="PROSITE-ProRule" id="PRU00283"/>
    </source>
</evidence>
<dbReference type="InterPro" id="IPR027417">
    <property type="entry name" value="P-loop_NTPase"/>
</dbReference>
<dbReference type="Proteomes" id="UP001472866">
    <property type="component" value="Chromosome 03"/>
</dbReference>
<organism evidence="11 12">
    <name type="scientific">Chloropicon roscoffensis</name>
    <dbReference type="NCBI Taxonomy" id="1461544"/>
    <lineage>
        <taxon>Eukaryota</taxon>
        <taxon>Viridiplantae</taxon>
        <taxon>Chlorophyta</taxon>
        <taxon>Chloropicophyceae</taxon>
        <taxon>Chloropicales</taxon>
        <taxon>Chloropicaceae</taxon>
        <taxon>Chloropicon</taxon>
    </lineage>
</organism>
<dbReference type="InterPro" id="IPR001715">
    <property type="entry name" value="CH_dom"/>
</dbReference>
<dbReference type="PROSITE" id="PS00411">
    <property type="entry name" value="KINESIN_MOTOR_1"/>
    <property type="match status" value="1"/>
</dbReference>
<feature type="region of interest" description="Disordered" evidence="8">
    <location>
        <begin position="156"/>
        <end position="184"/>
    </location>
</feature>
<dbReference type="GO" id="GO:0003777">
    <property type="term" value="F:microtubule motor activity"/>
    <property type="evidence" value="ECO:0007669"/>
    <property type="project" value="InterPro"/>
</dbReference>
<evidence type="ECO:0000256" key="6">
    <source>
        <dbReference type="RuleBase" id="RU000394"/>
    </source>
</evidence>
<dbReference type="GO" id="GO:0007018">
    <property type="term" value="P:microtubule-based movement"/>
    <property type="evidence" value="ECO:0007669"/>
    <property type="project" value="InterPro"/>
</dbReference>
<dbReference type="Gene3D" id="3.40.850.10">
    <property type="entry name" value="Kinesin motor domain"/>
    <property type="match status" value="1"/>
</dbReference>
<feature type="coiled-coil region" evidence="7">
    <location>
        <begin position="230"/>
        <end position="319"/>
    </location>
</feature>
<dbReference type="PROSITE" id="PS50021">
    <property type="entry name" value="CH"/>
    <property type="match status" value="1"/>
</dbReference>
<proteinExistence type="inferred from homology"/>
<evidence type="ECO:0000256" key="1">
    <source>
        <dbReference type="ARBA" id="ARBA00010899"/>
    </source>
</evidence>
<dbReference type="InterPro" id="IPR036961">
    <property type="entry name" value="Kinesin_motor_dom_sf"/>
</dbReference>
<dbReference type="InterPro" id="IPR001752">
    <property type="entry name" value="Kinesin_motor_dom"/>
</dbReference>
<keyword evidence="4 5" id="KW-0505">Motor protein</keyword>
<feature type="coiled-coil region" evidence="7">
    <location>
        <begin position="353"/>
        <end position="380"/>
    </location>
</feature>
<evidence type="ECO:0000256" key="7">
    <source>
        <dbReference type="SAM" id="Coils"/>
    </source>
</evidence>
<dbReference type="PANTHER" id="PTHR47972:SF28">
    <property type="entry name" value="KINESIN-LIKE PROTEIN KLP-3"/>
    <property type="match status" value="1"/>
</dbReference>
<sequence length="724" mass="79115">MADEKDERRTPDSGARSPDEERRKSFADVAIEAGRIQERGLRREEASRFLSEVLDHSDIPVDDSAGFLRALRSGELLLRLLNTAFDRKDKKVFKGGEVMDKSCNLDKFFDGCLRLGIEKVFSVEDLESGTSEGADAVVQTVLKLKTLADSKNASTPLRGGVFKTPSGVKKAGSTPRSKARGRGSHAAVFSTRLMQSATNLLHSGMGLSPLSISPASSSLSPEPSDYEVQLRRKDAELARVTKALEEKERAIAKMMQSKADAEMEAAESEALAKLESARAEREAAEIKARGRVSEALAKFEKIRAKALDAKEDVKDLKRDASLAFADFEVELSNMSLQLVSGLADLGRENHSEVSKANAKREAAESKIKVLQDEILELKGNIRVYCRVRPPTGDDSAMKVSPSGIVTVEDGSSSEFSFEKVLQGDNEEVYDEIQPFTDKLQEGFNCTVFAYGQTGSGKSHTMWGGSKNEPGINTRIIQDIFKAIDEDKRGEFSLSLSVLEIYREDIKDLLVEGKTKLKTIKACGDIPGLTELAVSSYEEVLDLLQYAASRRTTRATAMNEHSSRSHSVVTVKLTRRGVSSKLQLVDLAGSERVKRSEVTGEQLKELASINKSLSALGDCIAALSVKAKHVPFRNSRLTQLLSDSMSNKAKVLMICCAAPEPENVKESKNTLRWAQRSAACELGMARRNSLSESQLQENKSGKGATKAAPTKSQVSRRPLSAARVN</sequence>
<dbReference type="PRINTS" id="PR00380">
    <property type="entry name" value="KINESINHEAVY"/>
</dbReference>
<dbReference type="Gene3D" id="1.10.418.10">
    <property type="entry name" value="Calponin-like domain"/>
    <property type="match status" value="1"/>
</dbReference>
<feature type="region of interest" description="Disordered" evidence="8">
    <location>
        <begin position="1"/>
        <end position="25"/>
    </location>
</feature>
<dbReference type="AlphaFoldDB" id="A0AAX4P4T6"/>
<keyword evidence="2 5" id="KW-0547">Nucleotide-binding</keyword>
<dbReference type="InterPro" id="IPR036872">
    <property type="entry name" value="CH_dom_sf"/>
</dbReference>
<dbReference type="InterPro" id="IPR027640">
    <property type="entry name" value="Kinesin-like_fam"/>
</dbReference>
<evidence type="ECO:0000256" key="4">
    <source>
        <dbReference type="ARBA" id="ARBA00023175"/>
    </source>
</evidence>
<dbReference type="PROSITE" id="PS50067">
    <property type="entry name" value="KINESIN_MOTOR_2"/>
    <property type="match status" value="1"/>
</dbReference>
<dbReference type="InterPro" id="IPR019821">
    <property type="entry name" value="Kinesin_motor_CS"/>
</dbReference>
<name>A0AAX4P4T6_9CHLO</name>
<feature type="binding site" evidence="5">
    <location>
        <begin position="451"/>
        <end position="458"/>
    </location>
    <ligand>
        <name>ATP</name>
        <dbReference type="ChEBI" id="CHEBI:30616"/>
    </ligand>
</feature>
<feature type="domain" description="Kinesin motor" evidence="10">
    <location>
        <begin position="380"/>
        <end position="679"/>
    </location>
</feature>
<dbReference type="GO" id="GO:0005524">
    <property type="term" value="F:ATP binding"/>
    <property type="evidence" value="ECO:0007669"/>
    <property type="project" value="UniProtKB-UniRule"/>
</dbReference>
<evidence type="ECO:0000259" key="9">
    <source>
        <dbReference type="PROSITE" id="PS50021"/>
    </source>
</evidence>
<evidence type="ECO:0000313" key="11">
    <source>
        <dbReference type="EMBL" id="WZN60650.1"/>
    </source>
</evidence>
<gene>
    <name evidence="11" type="ORF">HKI87_03g21840</name>
</gene>
<dbReference type="SUPFAM" id="SSF52540">
    <property type="entry name" value="P-loop containing nucleoside triphosphate hydrolases"/>
    <property type="match status" value="1"/>
</dbReference>
<dbReference type="SUPFAM" id="SSF47576">
    <property type="entry name" value="Calponin-homology domain, CH-domain"/>
    <property type="match status" value="1"/>
</dbReference>
<feature type="compositionally biased region" description="Polar residues" evidence="8">
    <location>
        <begin position="688"/>
        <end position="697"/>
    </location>
</feature>
<dbReference type="SMART" id="SM00129">
    <property type="entry name" value="KISc"/>
    <property type="match status" value="1"/>
</dbReference>
<dbReference type="CDD" id="cd00014">
    <property type="entry name" value="CH_SF"/>
    <property type="match status" value="1"/>
</dbReference>
<dbReference type="PANTHER" id="PTHR47972">
    <property type="entry name" value="KINESIN-LIKE PROTEIN KLP-3"/>
    <property type="match status" value="1"/>
</dbReference>